<dbReference type="SMART" id="SM00868">
    <property type="entry name" value="zf-AD"/>
    <property type="match status" value="1"/>
</dbReference>
<proteinExistence type="predicted"/>
<keyword evidence="4" id="KW-1185">Reference proteome</keyword>
<feature type="binding site" evidence="1">
    <location>
        <position position="56"/>
    </location>
    <ligand>
        <name>Zn(2+)</name>
        <dbReference type="ChEBI" id="CHEBI:29105"/>
    </ligand>
</feature>
<dbReference type="InterPro" id="IPR019129">
    <property type="entry name" value="Folate-sensitive_fs_Fra10Ac1"/>
</dbReference>
<dbReference type="Pfam" id="PF09725">
    <property type="entry name" value="Fra10Ac1"/>
    <property type="match status" value="1"/>
</dbReference>
<feature type="non-terminal residue" evidence="3">
    <location>
        <position position="1"/>
    </location>
</feature>
<evidence type="ECO:0000313" key="4">
    <source>
        <dbReference type="Proteomes" id="UP001233999"/>
    </source>
</evidence>
<dbReference type="GO" id="GO:0008270">
    <property type="term" value="F:zinc ion binding"/>
    <property type="evidence" value="ECO:0007669"/>
    <property type="project" value="UniProtKB-UniRule"/>
</dbReference>
<protein>
    <recommendedName>
        <fullName evidence="2">ZAD domain-containing protein</fullName>
    </recommendedName>
</protein>
<reference evidence="3" key="2">
    <citation type="submission" date="2023-05" db="EMBL/GenBank/DDBJ databases">
        <authorList>
            <person name="Fouks B."/>
        </authorList>
    </citation>
    <scope>NUCLEOTIDE SEQUENCE</scope>
    <source>
        <strain evidence="3">Stay&amp;Tobe</strain>
        <tissue evidence="3">Testes</tissue>
    </source>
</reference>
<dbReference type="InterPro" id="IPR012934">
    <property type="entry name" value="Znf_AD"/>
</dbReference>
<dbReference type="EMBL" id="JASPKZ010002339">
    <property type="protein sequence ID" value="KAJ9595419.1"/>
    <property type="molecule type" value="Genomic_DNA"/>
</dbReference>
<feature type="binding site" evidence="1">
    <location>
        <position position="8"/>
    </location>
    <ligand>
        <name>Zn(2+)</name>
        <dbReference type="ChEBI" id="CHEBI:29105"/>
    </ligand>
</feature>
<evidence type="ECO:0000259" key="2">
    <source>
        <dbReference type="PROSITE" id="PS51915"/>
    </source>
</evidence>
<dbReference type="GO" id="GO:0005634">
    <property type="term" value="C:nucleus"/>
    <property type="evidence" value="ECO:0007669"/>
    <property type="project" value="InterPro"/>
</dbReference>
<dbReference type="Proteomes" id="UP001233999">
    <property type="component" value="Unassembled WGS sequence"/>
</dbReference>
<accession>A0AAD8AAC9</accession>
<sequence>MVCICRLCGKYDFELLGIQIYSEEGLNKALAYKIKLSLDISVYEYDPLPKYICKVCIEKLFTTFAFQENCRKTQIELRERLLATESYFLSPIFQPHSIHTCIHQSFLDLSLSFSIPTLKPSFASFWDSYWAFSATVVVMGKLVPTQNGTVVSTESEKQSNNVLSEILPKVVNVDAVQNPVPADARTLTLNGQPFEFNTLMRNGLLDNIAKVMNNKNSQKIKSKNAKKTKQTNNRRKQQHLNNISEAVAVESSQDNVEASEQPIIQLPNNTVSCSSSTLEVANVAVTLLQDGLVTSGQPAIVSTAQLSQDIVMTSSESKPVNIVNVNSVQNSSRTTTTIDNIAVNSSNPRNSVILGPQAMSDKLQSPLNIIASTTSRTWHTPSKTMTESSSCIENVTKPSENESRINDTSNLTANDSRFIFPSQSTVANSTSNSTIESSTMNTTSTLDSTTLKSESKDQDDIFIVEVVKANKSVIAKYLEKCPEDVKNTASVEQQDAAGTERIRASLRSLPVYELHKRLVNDYILCRQGATSLLQRDTSRDRRDIDVIRDNLRFLWDEEDTPDSWEARLAKKYYDKLFKEYAICDLSRYKENK</sequence>
<evidence type="ECO:0000313" key="3">
    <source>
        <dbReference type="EMBL" id="KAJ9595419.1"/>
    </source>
</evidence>
<organism evidence="3 4">
    <name type="scientific">Diploptera punctata</name>
    <name type="common">Pacific beetle cockroach</name>
    <dbReference type="NCBI Taxonomy" id="6984"/>
    <lineage>
        <taxon>Eukaryota</taxon>
        <taxon>Metazoa</taxon>
        <taxon>Ecdysozoa</taxon>
        <taxon>Arthropoda</taxon>
        <taxon>Hexapoda</taxon>
        <taxon>Insecta</taxon>
        <taxon>Pterygota</taxon>
        <taxon>Neoptera</taxon>
        <taxon>Polyneoptera</taxon>
        <taxon>Dictyoptera</taxon>
        <taxon>Blattodea</taxon>
        <taxon>Blaberoidea</taxon>
        <taxon>Blaberidae</taxon>
        <taxon>Diplopterinae</taxon>
        <taxon>Diploptera</taxon>
    </lineage>
</organism>
<dbReference type="SUPFAM" id="SSF57716">
    <property type="entry name" value="Glucocorticoid receptor-like (DNA-binding domain)"/>
    <property type="match status" value="1"/>
</dbReference>
<feature type="binding site" evidence="1">
    <location>
        <position position="53"/>
    </location>
    <ligand>
        <name>Zn(2+)</name>
        <dbReference type="ChEBI" id="CHEBI:29105"/>
    </ligand>
</feature>
<dbReference type="AlphaFoldDB" id="A0AAD8AAC9"/>
<keyword evidence="1" id="KW-0479">Metal-binding</keyword>
<keyword evidence="1" id="KW-0863">Zinc-finger</keyword>
<reference evidence="3" key="1">
    <citation type="journal article" date="2023" name="IScience">
        <title>Live-bearing cockroach genome reveals convergent evolutionary mechanisms linked to viviparity in insects and beyond.</title>
        <authorList>
            <person name="Fouks B."/>
            <person name="Harrison M.C."/>
            <person name="Mikhailova A.A."/>
            <person name="Marchal E."/>
            <person name="English S."/>
            <person name="Carruthers M."/>
            <person name="Jennings E.C."/>
            <person name="Chiamaka E.L."/>
            <person name="Frigard R.A."/>
            <person name="Pippel M."/>
            <person name="Attardo G.M."/>
            <person name="Benoit J.B."/>
            <person name="Bornberg-Bauer E."/>
            <person name="Tobe S.S."/>
        </authorList>
    </citation>
    <scope>NUCLEOTIDE SEQUENCE</scope>
    <source>
        <strain evidence="3">Stay&amp;Tobe</strain>
    </source>
</reference>
<dbReference type="Gene3D" id="3.40.1800.20">
    <property type="match status" value="1"/>
</dbReference>
<feature type="binding site" evidence="1">
    <location>
        <position position="5"/>
    </location>
    <ligand>
        <name>Zn(2+)</name>
        <dbReference type="ChEBI" id="CHEBI:29105"/>
    </ligand>
</feature>
<feature type="domain" description="ZAD" evidence="2">
    <location>
        <begin position="3"/>
        <end position="80"/>
    </location>
</feature>
<dbReference type="Pfam" id="PF07776">
    <property type="entry name" value="zf-AD"/>
    <property type="match status" value="1"/>
</dbReference>
<gene>
    <name evidence="3" type="ORF">L9F63_013403</name>
</gene>
<keyword evidence="1" id="KW-0862">Zinc</keyword>
<evidence type="ECO:0000256" key="1">
    <source>
        <dbReference type="PROSITE-ProRule" id="PRU01263"/>
    </source>
</evidence>
<comment type="caution">
    <text evidence="3">The sequence shown here is derived from an EMBL/GenBank/DDBJ whole genome shotgun (WGS) entry which is preliminary data.</text>
</comment>
<dbReference type="PROSITE" id="PS51915">
    <property type="entry name" value="ZAD"/>
    <property type="match status" value="1"/>
</dbReference>
<name>A0AAD8AAC9_DIPPU</name>